<dbReference type="PATRIC" id="fig|1396.419.peg.99"/>
<dbReference type="EMBL" id="LOMT01000068">
    <property type="protein sequence ID" value="KXX98498.1"/>
    <property type="molecule type" value="Genomic_DNA"/>
</dbReference>
<evidence type="ECO:0000313" key="13">
    <source>
        <dbReference type="EMBL" id="MBK1610343.1"/>
    </source>
</evidence>
<reference evidence="15" key="5">
    <citation type="submission" date="2023-02" db="EMBL/GenBank/DDBJ databases">
        <title>Complete Genome Sequence of Bacillus cereus sensu lato isolate BC38B from pepper closely related to the Bacillus anthracis clade.</title>
        <authorList>
            <person name="Abdelli M."/>
            <person name="Cerar Kisek T."/>
            <person name="Falaise C."/>
            <person name="Cumont A."/>
            <person name="Giraud M."/>
            <person name="Chatoux J."/>
            <person name="Rogee S."/>
            <person name="Dadvisard M."/>
            <person name="Larigauderie G."/>
            <person name="Raynaud F."/>
            <person name="Godic Torkar K."/>
            <person name="Ramisse V."/>
        </authorList>
    </citation>
    <scope>NUCLEOTIDE SEQUENCE</scope>
    <source>
        <strain evidence="15">BC38B</strain>
    </source>
</reference>
<dbReference type="Proteomes" id="UP000613452">
    <property type="component" value="Unassembled WGS sequence"/>
</dbReference>
<organism evidence="11 16">
    <name type="scientific">Bacillus cereus</name>
    <dbReference type="NCBI Taxonomy" id="1396"/>
    <lineage>
        <taxon>Bacteria</taxon>
        <taxon>Bacillati</taxon>
        <taxon>Bacillota</taxon>
        <taxon>Bacilli</taxon>
        <taxon>Bacillales</taxon>
        <taxon>Bacillaceae</taxon>
        <taxon>Bacillus</taxon>
        <taxon>Bacillus cereus group</taxon>
    </lineage>
</organism>
<evidence type="ECO:0000313" key="16">
    <source>
        <dbReference type="Proteomes" id="UP000075591"/>
    </source>
</evidence>
<dbReference type="GO" id="GO:0005506">
    <property type="term" value="F:iron ion binding"/>
    <property type="evidence" value="ECO:0007669"/>
    <property type="project" value="UniProtKB-UniRule"/>
</dbReference>
<evidence type="ECO:0000256" key="1">
    <source>
        <dbReference type="ARBA" id="ARBA00001966"/>
    </source>
</evidence>
<keyword evidence="6 9" id="KW-0249">Electron transport</keyword>
<reference evidence="13 19" key="4">
    <citation type="submission" date="2020-12" db="EMBL/GenBank/DDBJ databases">
        <title>Genome assembly for a thermostable protease producing Bacillus cereus MAKP1 strain isolated from chicken gut.</title>
        <authorList>
            <person name="Malaviya A."/>
        </authorList>
    </citation>
    <scope>NUCLEOTIDE SEQUENCE [LARGE SCALE GENOMIC DNA]</scope>
    <source>
        <strain evidence="13 19">MAKP1</strain>
    </source>
</reference>
<dbReference type="Proteomes" id="UP000075591">
    <property type="component" value="Unassembled WGS sequence"/>
</dbReference>
<sequence>MAKYTIVDKDTCIACGACGAAAPDIYDYDDEGIAFVTLDDNQGIVEIPDVLLEDMMDAFEGCPTDSIKVADESFDGDALKFE</sequence>
<feature type="domain" description="4Fe-4S ferredoxin-type" evidence="10">
    <location>
        <begin position="3"/>
        <end position="31"/>
    </location>
</feature>
<comment type="cofactor">
    <cofactor evidence="1">
        <name>[4Fe-4S] cluster</name>
        <dbReference type="ChEBI" id="CHEBI:49883"/>
    </cofactor>
</comment>
<dbReference type="PROSITE" id="PS51379">
    <property type="entry name" value="4FE4S_FER_2"/>
    <property type="match status" value="1"/>
</dbReference>
<proteinExistence type="predicted"/>
<dbReference type="SUPFAM" id="SSF54862">
    <property type="entry name" value="4Fe-4S ferredoxins"/>
    <property type="match status" value="1"/>
</dbReference>
<dbReference type="Proteomes" id="UP000076501">
    <property type="component" value="Unassembled WGS sequence"/>
</dbReference>
<dbReference type="EMBL" id="LJKA01000064">
    <property type="protein sequence ID" value="KZD30023.1"/>
    <property type="molecule type" value="Genomic_DNA"/>
</dbReference>
<name>A0A063CMX1_BACCE</name>
<evidence type="ECO:0000313" key="15">
    <source>
        <dbReference type="EMBL" id="UYW67517.1"/>
    </source>
</evidence>
<dbReference type="eggNOG" id="COG1141">
    <property type="taxonomic scope" value="Bacteria"/>
</dbReference>
<evidence type="ECO:0000256" key="3">
    <source>
        <dbReference type="ARBA" id="ARBA00022448"/>
    </source>
</evidence>
<dbReference type="AlphaFoldDB" id="A0A063CMX1"/>
<dbReference type="PRINTS" id="PR00352">
    <property type="entry name" value="3FE4SFRDOXIN"/>
</dbReference>
<reference evidence="11 16" key="2">
    <citation type="submission" date="2015-12" db="EMBL/GenBank/DDBJ databases">
        <title>Bacillus cereus Group isolate.</title>
        <authorList>
            <person name="Kovac J."/>
        </authorList>
    </citation>
    <scope>NUCLEOTIDE SEQUENCE [LARGE SCALE GENOMIC DNA]</scope>
    <source>
        <strain evidence="11 16">FSL W8-0275</strain>
    </source>
</reference>
<evidence type="ECO:0000256" key="6">
    <source>
        <dbReference type="ARBA" id="ARBA00022982"/>
    </source>
</evidence>
<keyword evidence="8 9" id="KW-0411">Iron-sulfur</keyword>
<dbReference type="FunFam" id="3.30.70.20:FF:000011">
    <property type="entry name" value="Ferredoxin"/>
    <property type="match status" value="1"/>
</dbReference>
<dbReference type="PANTHER" id="PTHR39163:SF1">
    <property type="entry name" value="FERREDOXIN"/>
    <property type="match status" value="1"/>
</dbReference>
<evidence type="ECO:0000313" key="14">
    <source>
        <dbReference type="EMBL" id="PFC76064.1"/>
    </source>
</evidence>
<dbReference type="Proteomes" id="UP001163707">
    <property type="component" value="Chromosome"/>
</dbReference>
<dbReference type="InterPro" id="IPR017896">
    <property type="entry name" value="4Fe4S_Fe-S-bd"/>
</dbReference>
<dbReference type="Pfam" id="PF13370">
    <property type="entry name" value="Fer4_13"/>
    <property type="match status" value="1"/>
</dbReference>
<evidence type="ECO:0000259" key="10">
    <source>
        <dbReference type="PROSITE" id="PS51379"/>
    </source>
</evidence>
<dbReference type="InterPro" id="IPR052395">
    <property type="entry name" value="ET_Ferredoxin"/>
</dbReference>
<dbReference type="RefSeq" id="WP_001151996.1">
    <property type="nucleotide sequence ID" value="NZ_AP022857.1"/>
</dbReference>
<evidence type="ECO:0000313" key="11">
    <source>
        <dbReference type="EMBL" id="KXX98498.1"/>
    </source>
</evidence>
<accession>A0A063CMX1</accession>
<evidence type="ECO:0000313" key="19">
    <source>
        <dbReference type="Proteomes" id="UP000613452"/>
    </source>
</evidence>
<dbReference type="Proteomes" id="UP000220226">
    <property type="component" value="Unassembled WGS sequence"/>
</dbReference>
<evidence type="ECO:0000313" key="17">
    <source>
        <dbReference type="Proteomes" id="UP000076501"/>
    </source>
</evidence>
<evidence type="ECO:0000256" key="2">
    <source>
        <dbReference type="ARBA" id="ARBA00013529"/>
    </source>
</evidence>
<dbReference type="EMBL" id="NTQT01000009">
    <property type="protein sequence ID" value="PFC76064.1"/>
    <property type="molecule type" value="Genomic_DNA"/>
</dbReference>
<dbReference type="Gene3D" id="3.30.70.20">
    <property type="match status" value="1"/>
</dbReference>
<dbReference type="PANTHER" id="PTHR39163">
    <property type="entry name" value="FERREDOXIN"/>
    <property type="match status" value="1"/>
</dbReference>
<reference evidence="12 17" key="1">
    <citation type="submission" date="2015-09" db="EMBL/GenBank/DDBJ databases">
        <title>Bacillus cereus food isolates.</title>
        <authorList>
            <person name="Boekhorst J."/>
        </authorList>
    </citation>
    <scope>NUCLEOTIDE SEQUENCE [LARGE SCALE GENOMIC DNA]</scope>
    <source>
        <strain evidence="12 17">B4082</strain>
    </source>
</reference>
<keyword evidence="4" id="KW-0004">4Fe-4S</keyword>
<evidence type="ECO:0000313" key="18">
    <source>
        <dbReference type="Proteomes" id="UP000220226"/>
    </source>
</evidence>
<gene>
    <name evidence="11" type="ORF">AT274_00605</name>
    <name evidence="12" type="ORF">B4082_4377</name>
    <name evidence="14" type="ORF">CN290_08380</name>
    <name evidence="13" type="ORF">JCR31_20805</name>
    <name evidence="15" type="ORF">OK229_17200</name>
</gene>
<dbReference type="KEGG" id="bcef:BcrFT9_01261"/>
<dbReference type="OMA" id="ICPEVFD"/>
<keyword evidence="5 9" id="KW-0479">Metal-binding</keyword>
<keyword evidence="7 9" id="KW-0408">Iron</keyword>
<dbReference type="OrthoDB" id="9801085at2"/>
<evidence type="ECO:0000256" key="8">
    <source>
        <dbReference type="ARBA" id="ARBA00023014"/>
    </source>
</evidence>
<protein>
    <recommendedName>
        <fullName evidence="2 9">Ferredoxin</fullName>
    </recommendedName>
</protein>
<evidence type="ECO:0000256" key="4">
    <source>
        <dbReference type="ARBA" id="ARBA00022485"/>
    </source>
</evidence>
<evidence type="ECO:0000256" key="5">
    <source>
        <dbReference type="ARBA" id="ARBA00022723"/>
    </source>
</evidence>
<evidence type="ECO:0000256" key="9">
    <source>
        <dbReference type="RuleBase" id="RU368020"/>
    </source>
</evidence>
<dbReference type="EMBL" id="JAEFBZ010000001">
    <property type="protein sequence ID" value="MBK1610343.1"/>
    <property type="molecule type" value="Genomic_DNA"/>
</dbReference>
<reference evidence="14 18" key="3">
    <citation type="submission" date="2017-09" db="EMBL/GenBank/DDBJ databases">
        <title>Large-scale bioinformatics analysis of Bacillus genomes uncovers conserved roles of natural products in bacterial physiology.</title>
        <authorList>
            <consortium name="Agbiome Team Llc"/>
            <person name="Bleich R.M."/>
            <person name="Grubbs K.J."/>
            <person name="Santa Maria K.C."/>
            <person name="Allen S.E."/>
            <person name="Farag S."/>
            <person name="Shank E.A."/>
            <person name="Bowers A."/>
        </authorList>
    </citation>
    <scope>NUCLEOTIDE SEQUENCE [LARGE SCALE GENOMIC DNA]</scope>
    <source>
        <strain evidence="14 18">AFS025165</strain>
    </source>
</reference>
<evidence type="ECO:0000313" key="12">
    <source>
        <dbReference type="EMBL" id="KZD30023.1"/>
    </source>
</evidence>
<keyword evidence="3 9" id="KW-0813">Transport</keyword>
<dbReference type="GO" id="GO:0009055">
    <property type="term" value="F:electron transfer activity"/>
    <property type="evidence" value="ECO:0007669"/>
    <property type="project" value="UniProtKB-UniRule"/>
</dbReference>
<comment type="function">
    <text evidence="9">Ferredoxins are iron-sulfur proteins that transfer electrons in a wide variety of metabolic reactions.</text>
</comment>
<dbReference type="EMBL" id="CP109872">
    <property type="protein sequence ID" value="UYW67517.1"/>
    <property type="molecule type" value="Genomic_DNA"/>
</dbReference>
<evidence type="ECO:0000256" key="7">
    <source>
        <dbReference type="ARBA" id="ARBA00023004"/>
    </source>
</evidence>
<dbReference type="GO" id="GO:0051539">
    <property type="term" value="F:4 iron, 4 sulfur cluster binding"/>
    <property type="evidence" value="ECO:0007669"/>
    <property type="project" value="UniProtKB-KW"/>
</dbReference>
<dbReference type="InterPro" id="IPR001080">
    <property type="entry name" value="3Fe4S_ferredoxin"/>
</dbReference>
<dbReference type="GeneID" id="300960794"/>